<protein>
    <recommendedName>
        <fullName evidence="7">Protein SCAR</fullName>
    </recommendedName>
</protein>
<dbReference type="GO" id="GO:0030036">
    <property type="term" value="P:actin cytoskeleton organization"/>
    <property type="evidence" value="ECO:0007669"/>
    <property type="project" value="InterPro"/>
</dbReference>
<evidence type="ECO:0000313" key="5">
    <source>
        <dbReference type="EMBL" id="URE07623.1"/>
    </source>
</evidence>
<dbReference type="GO" id="GO:0005856">
    <property type="term" value="C:cytoskeleton"/>
    <property type="evidence" value="ECO:0007669"/>
    <property type="project" value="UniProtKB-SubCell"/>
</dbReference>
<dbReference type="GO" id="GO:0034237">
    <property type="term" value="F:protein kinase A regulatory subunit binding"/>
    <property type="evidence" value="ECO:0007669"/>
    <property type="project" value="TreeGrafter"/>
</dbReference>
<dbReference type="PANTHER" id="PTHR12902">
    <property type="entry name" value="WASP-1"/>
    <property type="match status" value="1"/>
</dbReference>
<feature type="region of interest" description="Disordered" evidence="2">
    <location>
        <begin position="947"/>
        <end position="979"/>
    </location>
</feature>
<comment type="similarity">
    <text evidence="1">Belongs to the SCAR/WAVE family.</text>
</comment>
<evidence type="ECO:0000259" key="4">
    <source>
        <dbReference type="PROSITE" id="PS51222"/>
    </source>
</evidence>
<dbReference type="GO" id="GO:0003779">
    <property type="term" value="F:actin binding"/>
    <property type="evidence" value="ECO:0007669"/>
    <property type="project" value="UniProtKB-KW"/>
</dbReference>
<feature type="compositionally biased region" description="Basic and acidic residues" evidence="2">
    <location>
        <begin position="963"/>
        <end position="974"/>
    </location>
</feature>
<dbReference type="PROSITE" id="PS51222">
    <property type="entry name" value="DCD"/>
    <property type="match status" value="1"/>
</dbReference>
<evidence type="ECO:0008006" key="7">
    <source>
        <dbReference type="Google" id="ProtNLM"/>
    </source>
</evidence>
<dbReference type="InterPro" id="IPR015915">
    <property type="entry name" value="Kelch-typ_b-propeller"/>
</dbReference>
<evidence type="ECO:0000256" key="2">
    <source>
        <dbReference type="SAM" id="MobiDB-lite"/>
    </source>
</evidence>
<dbReference type="Pfam" id="PF10539">
    <property type="entry name" value="Dev_Cell_Death"/>
    <property type="match status" value="1"/>
</dbReference>
<name>A0A9E7GA71_9LILI</name>
<accession>A0A9E7GA71</accession>
<dbReference type="SMART" id="SM00767">
    <property type="entry name" value="DCD"/>
    <property type="match status" value="1"/>
</dbReference>
<dbReference type="PROSITE" id="PS51082">
    <property type="entry name" value="WH2"/>
    <property type="match status" value="1"/>
</dbReference>
<dbReference type="InterPro" id="IPR003124">
    <property type="entry name" value="WH2_dom"/>
</dbReference>
<dbReference type="InterPro" id="IPR028288">
    <property type="entry name" value="SCAR/WAVE_fam"/>
</dbReference>
<dbReference type="Proteomes" id="UP001055439">
    <property type="component" value="Chromosome 5"/>
</dbReference>
<evidence type="ECO:0000256" key="1">
    <source>
        <dbReference type="ARBA" id="ARBA00006993"/>
    </source>
</evidence>
<organism evidence="5 6">
    <name type="scientific">Musa troglodytarum</name>
    <name type="common">fe'i banana</name>
    <dbReference type="NCBI Taxonomy" id="320322"/>
    <lineage>
        <taxon>Eukaryota</taxon>
        <taxon>Viridiplantae</taxon>
        <taxon>Streptophyta</taxon>
        <taxon>Embryophyta</taxon>
        <taxon>Tracheophyta</taxon>
        <taxon>Spermatophyta</taxon>
        <taxon>Magnoliopsida</taxon>
        <taxon>Liliopsida</taxon>
        <taxon>Zingiberales</taxon>
        <taxon>Musaceae</taxon>
        <taxon>Musa</taxon>
    </lineage>
</organism>
<dbReference type="EMBL" id="CP097507">
    <property type="protein sequence ID" value="URE07623.1"/>
    <property type="molecule type" value="Genomic_DNA"/>
</dbReference>
<dbReference type="GO" id="GO:2000601">
    <property type="term" value="P:positive regulation of Arp2/3 complex-mediated actin nucleation"/>
    <property type="evidence" value="ECO:0007669"/>
    <property type="project" value="TreeGrafter"/>
</dbReference>
<feature type="domain" description="WH2" evidence="3">
    <location>
        <begin position="1730"/>
        <end position="1748"/>
    </location>
</feature>
<feature type="domain" description="DCD" evidence="4">
    <location>
        <begin position="1877"/>
        <end position="2010"/>
    </location>
</feature>
<dbReference type="InterPro" id="IPR013989">
    <property type="entry name" value="Dev_and_cell_death_domain"/>
</dbReference>
<keyword evidence="6" id="KW-1185">Reference proteome</keyword>
<dbReference type="OrthoDB" id="1929108at2759"/>
<dbReference type="Gene3D" id="2.120.10.80">
    <property type="entry name" value="Kelch-type beta propeller"/>
    <property type="match status" value="2"/>
</dbReference>
<feature type="region of interest" description="Disordered" evidence="2">
    <location>
        <begin position="395"/>
        <end position="416"/>
    </location>
</feature>
<dbReference type="SMART" id="SM00612">
    <property type="entry name" value="Kelch"/>
    <property type="match status" value="5"/>
</dbReference>
<dbReference type="Gene3D" id="6.10.280.150">
    <property type="match status" value="2"/>
</dbReference>
<dbReference type="InterPro" id="IPR006652">
    <property type="entry name" value="Kelch_1"/>
</dbReference>
<dbReference type="SUPFAM" id="SSF117281">
    <property type="entry name" value="Kelch motif"/>
    <property type="match status" value="1"/>
</dbReference>
<feature type="compositionally biased region" description="Polar residues" evidence="2">
    <location>
        <begin position="1319"/>
        <end position="1334"/>
    </location>
</feature>
<feature type="region of interest" description="Disordered" evidence="2">
    <location>
        <begin position="1319"/>
        <end position="1341"/>
    </location>
</feature>
<dbReference type="Gene3D" id="1.20.5.340">
    <property type="match status" value="1"/>
</dbReference>
<dbReference type="GO" id="GO:0071933">
    <property type="term" value="F:Arp2/3 complex binding"/>
    <property type="evidence" value="ECO:0007669"/>
    <property type="project" value="TreeGrafter"/>
</dbReference>
<evidence type="ECO:0000313" key="6">
    <source>
        <dbReference type="Proteomes" id="UP001055439"/>
    </source>
</evidence>
<evidence type="ECO:0000259" key="3">
    <source>
        <dbReference type="PROSITE" id="PS51082"/>
    </source>
</evidence>
<proteinExistence type="inferred from homology"/>
<dbReference type="PANTHER" id="PTHR12902:SF1">
    <property type="entry name" value="WISKOTT-ALDRICH SYNDROME PROTEIN FAMILY MEMBER"/>
    <property type="match status" value="1"/>
</dbReference>
<reference evidence="5" key="1">
    <citation type="submission" date="2022-05" db="EMBL/GenBank/DDBJ databases">
        <title>The Musa troglodytarum L. genome provides insights into the mechanism of non-climacteric behaviour and enrichment of carotenoids.</title>
        <authorList>
            <person name="Wang J."/>
        </authorList>
    </citation>
    <scope>NUCLEOTIDE SEQUENCE</scope>
    <source>
        <tissue evidence="5">Leaf</tissue>
    </source>
</reference>
<dbReference type="Pfam" id="PF01344">
    <property type="entry name" value="Kelch_1"/>
    <property type="match status" value="4"/>
</dbReference>
<sequence>MPTVRYQIRNEYGLADPELHRAADKDDPEAILEGVAMAGLVGVLRQLGDLAEYAPLFSFCFPWGWGSACASSRFRVSEWWFAAEIFRDLHEEVMGTAARGHGLMLRVQQLEAELPSVEKAIFSQSSHSNFAYNDGIDWHSNIQMDQNLITQGDMPRFILDSYEECHGPPRLFTLDKFDTAGAGACLKRYSDPSFFKMELVPSGLVETEIPREKKSRKMRARYSEKKGSNWKKGQTLESLLSPLADSTSQTTVSDQVSSKSATRLVRLRYRNSNNTNGSKGCNLRKCLLALHSDEQKVVLDNRRRHSSLNIKLVDSGELTSVMHDTVMDVSANYPLVRDVSATETPTKEVVKLTYKFDHWKVGTEEFSEALHGPLGDMQNPQRNFNFVENKEKFADAENKSESSNCDGELSGTEKTTSVQVVDHKLVDVEHKLEDSNNGYKTEDGGSEQENFMDALNSMEPEVETDSENKDRPDLGVTKKEAYDMNFYTSETLDELLTQFSKQDMAAVSIVSIGLNHNLESGISSNLCNLSETPATQEKEIISNSSANSEYFLGETNDENCEERLSDDQVANSFDMISDGTSDIKSFDNPILRLEVREEPCNSCDINSTSNLISTDPHQGFDALQFVKAYQVGTSADHEAQLGRDETIKCSDGSPHSNRSYYEIRHPPELVEELVLEGITEMLDMPNHLSSSLARTLPMEDHGNEGSPFITAPTEKEMQDSMDQGTKAFASKNDTTASLGGRSIITTAPHFDPDISINVQHDVASDINICQYPEESTIETSSDYLKGTDDAEYPEESTVEISSEYVKGTDGVVQTMNGPSVGSKDDIISENPHLPCNPVELILEEMASASDISDYLSESKYESSLAEVFEVPSNASIEKSPQLTDHDAEVCSTESTPVPIPAIVTITDKDCTEKLENIDAENLEVGCDDTDDMTKNNLVMPEIPQPQLEHFSGTDETLQSPKVKLAEPQESHKTNSTEQVPLCAESETFLDRIINSPVLVGDSLKLANEFIQENLQSDVQGFEQITDVKDMSAENFASEDETNSYDSSLVYTQESSGLPQQLVEDSIDSAVSYQHQMKIHETFSPKMAKSLDSQSTADMTVFSGVEQSAQDPVASHGLPVEDSSDANDDGLHGDTCDTMPNVHVHGNLHPFVNDTCLEYPVESKQDFSSKCLEQGHHESAKQEMSLSANLLLDHASASLPEEAFTLQASNEVELESLHQKGEYFELDIPIDSVDADEEPSEGPEPNHHAFMSNVKCDELDIAPSSTTMTEKLGSALVSSECCSEISACQMASNVSDVTFSLSPSSVVFVTESTSILSSELQSDESTSCFPSQNSEEPPPLPPLPPLQWRTQKIQVSSLLPNANSSASLAVTNPFVTPSDMKPANKLITSQSGLSELPPIVVDQSHQPDAQCLEGNLVHSSNSLSLISSSLVYEKNIHAPEAQEGLRLPLADSFTPLPISESPISQHSALQEEKVWPVPDMRFHQPDAQCLEGNLVHSSNSLSLISSSLVYEKNMHASEAQEELRLPLADSFTALPILESQISQQEEKVQPVPDNRFQISQLWPGSDLEKSHYSEQNYLNLETEAIQPQNLFLFESTLEDYNHHRNHGDFGGDNAHLLKSSDLSLFSRLEMPQPGYVYSLEGSHSMPFGVVPTREDEWLSIKPRSIRNRPRNPLIEAVAAHDRSTLRKVPEQAKPSNESKVDKKDAVLESNILQLRKVSEHMKPSNKPKADERDELLEQIRNKSFSLKPAVLSKPNNKGHSTNIKVAAILEKANALRQAMVGSDEEDGGDECVGTGSSTSSVLHSAVPNRKSSVASPLDASQVSVLSSSSTLSACHCFLVVVWESDGMAQQKRQQLYNFLGRTAMSFNCTVSTRNLHKSDLGGVIFGCKHKTMEECLSKNIFGLPSTHFVYVRNIEEGLPLFLFNYSDRKLHGIFEAASHGQLNTNSYAWTDGSNKRTPFPAQVSIRIKTNCVPLTENQFKKIIEDNYYNPQHFWFELDHAQTSALIAHFVPLPSHTNTRADRLALPASTTTFSKETSSSRCTYAEACVSKKDFDMPVNLVDKNNFLSLSCGDEDSNHGVSSKTSCSAIEDMENVETVSDWEEWAVENMQVMNVDASTCMDPEHKLQEHEVGNEASEPQVETVLLNLRRMPADSQCSTQSANDCRDNIISGEMEEYAEQVLGRYTASAEKEDDETIPKPFHENNELMQVICELKARAENLEKKQVESDREMQRLRDLVVDSGRRMQQLNNCVKELESKIGPSVALDDSMKKFVEERLGSEDVIYIIGGFNGFSCLSALDSFSPSLDSLTPLECMNYARSYASAVALDGNIYVFGGGDGTSWYDTVERYNPRNDEWVLCPPLIHKKGSLAGSTLNSKIYAIGGGDGVQCFSNVEMFDPALGRWINSQSMLMKRFAPAATELQGVIYACGGYSGHEYLKSAERFDPREGHWTKMADMNRPRGCHSAAALKGKLYAIGGYDGEEMVSSVEAYEPRMSSWAMVEPMKAVRGYAATTVLGGSIYVIGGVKDGRVVLDTVMLCLLLPSPCFRVPSVKRSDIRWQVECYREESGWRETGLKAVGRRCFCSAIVI</sequence>
<gene>
    <name evidence="5" type="ORF">MUK42_21290</name>
</gene>